<sequence length="250" mass="29064">MLNVNYDLRYVAFLDLMGFKNMVSQSTKDTVILKTINQALDYTGHIQHDNYNGIIPMVELGKRVTAFSDSVVISYDASMPGAGFHVLMDLVHICNDLLGLGIPVRGAVTVGQLIHTERKCFGPAMVEAYLMESEKAKFPRVIVDSKVIEYDLKNPGKANTVKYEAEYLDKIIQKDINDDEYFLDYLKQWNEFDEPEIYDNYILRTKRFIIEKLSTYKDDEKIYEKYVWLKKYYNTTIREVYSSPEQLLIL</sequence>
<proteinExistence type="predicted"/>
<evidence type="ECO:0008006" key="3">
    <source>
        <dbReference type="Google" id="ProtNLM"/>
    </source>
</evidence>
<evidence type="ECO:0000313" key="2">
    <source>
        <dbReference type="Proteomes" id="UP000195305"/>
    </source>
</evidence>
<dbReference type="OrthoDB" id="254488at2"/>
<keyword evidence="2" id="KW-1185">Reference proteome</keyword>
<reference evidence="1 2" key="1">
    <citation type="journal article" date="2018" name="BMC Genomics">
        <title>Whole genome sequencing and function prediction of 133 gut anaerobes isolated from chicken caecum in pure cultures.</title>
        <authorList>
            <person name="Medvecky M."/>
            <person name="Cejkova D."/>
            <person name="Polansky O."/>
            <person name="Karasova D."/>
            <person name="Kubasova T."/>
            <person name="Cizek A."/>
            <person name="Rychlik I."/>
        </authorList>
    </citation>
    <scope>NUCLEOTIDE SEQUENCE [LARGE SCALE GENOMIC DNA]</scope>
    <source>
        <strain evidence="1 2">An13</strain>
    </source>
</reference>
<dbReference type="EMBL" id="NFLJ01000006">
    <property type="protein sequence ID" value="OUQ35738.1"/>
    <property type="molecule type" value="Genomic_DNA"/>
</dbReference>
<evidence type="ECO:0000313" key="1">
    <source>
        <dbReference type="EMBL" id="OUQ35738.1"/>
    </source>
</evidence>
<name>A0A1Y4T0M0_9FIRM</name>
<dbReference type="RefSeq" id="WP_087357286.1">
    <property type="nucleotide sequence ID" value="NZ_NFLJ01000006.1"/>
</dbReference>
<organism evidence="1 2">
    <name type="scientific">Massilimicrobiota timonensis</name>
    <dbReference type="NCBI Taxonomy" id="1776392"/>
    <lineage>
        <taxon>Bacteria</taxon>
        <taxon>Bacillati</taxon>
        <taxon>Bacillota</taxon>
        <taxon>Erysipelotrichia</taxon>
        <taxon>Erysipelotrichales</taxon>
        <taxon>Erysipelotrichaceae</taxon>
        <taxon>Massilimicrobiota</taxon>
    </lineage>
</organism>
<dbReference type="AlphaFoldDB" id="A0A1Y4T0M0"/>
<accession>A0A1Y4T0M0</accession>
<protein>
    <recommendedName>
        <fullName evidence="3">Guanylate cyclase domain-containing protein</fullName>
    </recommendedName>
</protein>
<gene>
    <name evidence="1" type="ORF">B5E75_02845</name>
</gene>
<dbReference type="Proteomes" id="UP000195305">
    <property type="component" value="Unassembled WGS sequence"/>
</dbReference>
<comment type="caution">
    <text evidence="1">The sequence shown here is derived from an EMBL/GenBank/DDBJ whole genome shotgun (WGS) entry which is preliminary data.</text>
</comment>